<feature type="repeat" description="WD" evidence="3">
    <location>
        <begin position="721"/>
        <end position="762"/>
    </location>
</feature>
<keyword evidence="2" id="KW-0677">Repeat</keyword>
<evidence type="ECO:0000313" key="6">
    <source>
        <dbReference type="Proteomes" id="UP000248749"/>
    </source>
</evidence>
<feature type="repeat" description="WD" evidence="3">
    <location>
        <begin position="847"/>
        <end position="880"/>
    </location>
</feature>
<protein>
    <recommendedName>
        <fullName evidence="4">HTH cro/C1-type domain-containing protein</fullName>
    </recommendedName>
</protein>
<feature type="repeat" description="WD" evidence="3">
    <location>
        <begin position="806"/>
        <end position="847"/>
    </location>
</feature>
<feature type="repeat" description="WD" evidence="3">
    <location>
        <begin position="979"/>
        <end position="1012"/>
    </location>
</feature>
<dbReference type="Pfam" id="PF13560">
    <property type="entry name" value="HTH_31"/>
    <property type="match status" value="1"/>
</dbReference>
<proteinExistence type="predicted"/>
<evidence type="ECO:0000256" key="3">
    <source>
        <dbReference type="PROSITE-ProRule" id="PRU00221"/>
    </source>
</evidence>
<dbReference type="PROSITE" id="PS00678">
    <property type="entry name" value="WD_REPEATS_1"/>
    <property type="match status" value="3"/>
</dbReference>
<dbReference type="SUPFAM" id="SSF52540">
    <property type="entry name" value="P-loop containing nucleoside triphosphate hydrolases"/>
    <property type="match status" value="1"/>
</dbReference>
<feature type="repeat" description="WD" evidence="3">
    <location>
        <begin position="1070"/>
        <end position="1111"/>
    </location>
</feature>
<dbReference type="OrthoDB" id="134501at2"/>
<dbReference type="SUPFAM" id="SSF50978">
    <property type="entry name" value="WD40 repeat-like"/>
    <property type="match status" value="2"/>
</dbReference>
<dbReference type="InterPro" id="IPR049052">
    <property type="entry name" value="nSTAND1"/>
</dbReference>
<evidence type="ECO:0000256" key="2">
    <source>
        <dbReference type="ARBA" id="ARBA00022737"/>
    </source>
</evidence>
<dbReference type="PROSITE" id="PS50943">
    <property type="entry name" value="HTH_CROC1"/>
    <property type="match status" value="1"/>
</dbReference>
<dbReference type="InterPro" id="IPR020472">
    <property type="entry name" value="WD40_PAC1"/>
</dbReference>
<dbReference type="PROSITE" id="PS50294">
    <property type="entry name" value="WD_REPEATS_REGION"/>
    <property type="match status" value="5"/>
</dbReference>
<dbReference type="InterPro" id="IPR001387">
    <property type="entry name" value="Cro/C1-type_HTH"/>
</dbReference>
<feature type="domain" description="HTH cro/C1-type" evidence="4">
    <location>
        <begin position="22"/>
        <end position="81"/>
    </location>
</feature>
<dbReference type="SUPFAM" id="SSF50952">
    <property type="entry name" value="Soluble quinoprotein glucose dehydrogenase"/>
    <property type="match status" value="1"/>
</dbReference>
<gene>
    <name evidence="5" type="ORF">C1I99_10770</name>
</gene>
<feature type="repeat" description="WD" evidence="3">
    <location>
        <begin position="1113"/>
        <end position="1154"/>
    </location>
</feature>
<dbReference type="PRINTS" id="PR00320">
    <property type="entry name" value="GPROTEINBRPT"/>
</dbReference>
<dbReference type="Gene3D" id="2.130.10.10">
    <property type="entry name" value="YVTN repeat-like/Quinoprotein amine dehydrogenase"/>
    <property type="match status" value="5"/>
</dbReference>
<dbReference type="PANTHER" id="PTHR19879:SF9">
    <property type="entry name" value="TRANSCRIPTION INITIATION FACTOR TFIID SUBUNIT 5"/>
    <property type="match status" value="1"/>
</dbReference>
<sequence length="1224" mass="131880">MGTEPVLDPIDIVDRDDLRTALSSLRQQAGLTIRQVAAAADIPFSTVGGYFAARHLPAPAQSEQFARILRACGVTDPEPWLDAVFRVRRKLGRPPVSDTAPYRGLESFQPEDAEWFYGREALTQILFDRVADTAVLMIVGPSGAGKSSLLRAGLIAHLDSPSALMTPGPHPLTTLAFHDEAPILIVDQFEEVFTLCEDADERRSFIDALFTRRGVVAGMRADFYPHALRHPRLADALQYSQIIVGPMTDKDLRRTITEPARKARIDLDDGLVELLVRELAPTARDGDGAHDAGALPLLSHALLATWEHGPKGRMSVEDYRASGGIDGAIGQTAESIYAQLTAGQQDAARRLFLRLVHVSEDTADTRRRVNHSELIIGDRDTETVLDHFVSGRLLTADADSVEISHEALLIAWPRLRSWIDVDRVGMRIHRRLTEAARQWEDSGRDQGALYRGGRLSAALDWVDHGTHRQDLNPLEREFLDASLASERRRLRRTYQLVAGLVVLALVAATLAAYAFQQRGAANRERDLAISRQVAITANRLRETDPALAAQLSLAAYRIAPTVEANSSLLASTAVPQVTRMVRPSRALQAVAVSPDGRLLAAAGATKADHEILLWRLDDPARPVLVDTALTGHTGPIYTVAFSPDGRLLATGSTDRTIRLWDVANPNRPTAIGEPLTGFEERVLATAFTPDGAILAAGGADKTVRLWNISDPHRPSPIGQPLSGAKGAVQSIAFAPAGKAFAVADAAGAVHLWDLAGLRATISVPSRVNAVVFTPGGKTLAVGSNDAMVRTWNVEDLGRPVPAGEPVKAATGWINALTFSSDGRVAAVANADSAVQLWDLAGRRLLGTLPHPEPVTAVAFLHDDRTLLTNSADGIGRLWTVPGPVLPRSDKTVTTVAFHPRDRLLAAAGADVQLWDVTDANRPVAVGPPLLAPPGYDRMAGTVAISPDGRTLAAGTRQGNTVVLWDISDRHAPVRRKAALTGPTSLVENIRFSPDGSLIAVASRDGTVHLWQITDVHNPEKLATLKPDSGPVHMIAFSPDGRMLVAATDAGSVPRWDLRDPRSPRPIDPPLRASQDYTYSVTFSPDGRTLAAGNADGTVQLWDVRGSTHATRRLTGPDGYVLTLVFSPDGRRLAAGTGTGQTWLWDFDAHQIRTIAVLETSRDNIWTLAFSPDTHLLAAANGGIRVTDADPAKVADKLCAALGDVISEAEWHKYASGGTYRNVCR</sequence>
<evidence type="ECO:0000313" key="5">
    <source>
        <dbReference type="EMBL" id="PZF99756.1"/>
    </source>
</evidence>
<feature type="repeat" description="WD" evidence="3">
    <location>
        <begin position="675"/>
        <end position="709"/>
    </location>
</feature>
<keyword evidence="6" id="KW-1185">Reference proteome</keyword>
<dbReference type="AlphaFoldDB" id="A0A2W2DRE9"/>
<dbReference type="Pfam" id="PF20703">
    <property type="entry name" value="nSTAND1"/>
    <property type="match status" value="1"/>
</dbReference>
<dbReference type="RefSeq" id="WP_111134080.1">
    <property type="nucleotide sequence ID" value="NZ_POUB01000054.1"/>
</dbReference>
<dbReference type="InterPro" id="IPR015943">
    <property type="entry name" value="WD40/YVTN_repeat-like_dom_sf"/>
</dbReference>
<evidence type="ECO:0000259" key="4">
    <source>
        <dbReference type="PROSITE" id="PS50943"/>
    </source>
</evidence>
<dbReference type="CDD" id="cd00093">
    <property type="entry name" value="HTH_XRE"/>
    <property type="match status" value="1"/>
</dbReference>
<dbReference type="InterPro" id="IPR027417">
    <property type="entry name" value="P-loop_NTPase"/>
</dbReference>
<feature type="repeat" description="WD" evidence="3">
    <location>
        <begin position="1024"/>
        <end position="1065"/>
    </location>
</feature>
<name>A0A2W2DRE9_9ACTN</name>
<dbReference type="InterPro" id="IPR001680">
    <property type="entry name" value="WD40_rpt"/>
</dbReference>
<dbReference type="InterPro" id="IPR036322">
    <property type="entry name" value="WD40_repeat_dom_sf"/>
</dbReference>
<dbReference type="InterPro" id="IPR011041">
    <property type="entry name" value="Quinoprot_gluc/sorb_DH_b-prop"/>
</dbReference>
<dbReference type="SMART" id="SM00320">
    <property type="entry name" value="WD40"/>
    <property type="match status" value="14"/>
</dbReference>
<comment type="caution">
    <text evidence="5">The sequence shown here is derived from an EMBL/GenBank/DDBJ whole genome shotgun (WGS) entry which is preliminary data.</text>
</comment>
<evidence type="ECO:0000256" key="1">
    <source>
        <dbReference type="ARBA" id="ARBA00022574"/>
    </source>
</evidence>
<dbReference type="Pfam" id="PF00400">
    <property type="entry name" value="WD40"/>
    <property type="match status" value="10"/>
</dbReference>
<keyword evidence="1 3" id="KW-0853">WD repeat</keyword>
<feature type="repeat" description="WD" evidence="3">
    <location>
        <begin position="629"/>
        <end position="670"/>
    </location>
</feature>
<dbReference type="EMBL" id="POUB01000054">
    <property type="protein sequence ID" value="PZF99756.1"/>
    <property type="molecule type" value="Genomic_DNA"/>
</dbReference>
<feature type="repeat" description="WD" evidence="3">
    <location>
        <begin position="767"/>
        <end position="794"/>
    </location>
</feature>
<reference evidence="5 6" key="1">
    <citation type="submission" date="2018-01" db="EMBL/GenBank/DDBJ databases">
        <title>Draft genome sequence of Salinispora sp. 13K206.</title>
        <authorList>
            <person name="Sahin N."/>
            <person name="Saygin H."/>
            <person name="Ay H."/>
        </authorList>
    </citation>
    <scope>NUCLEOTIDE SEQUENCE [LARGE SCALE GENOMIC DNA]</scope>
    <source>
        <strain evidence="5 6">13K206</strain>
    </source>
</reference>
<dbReference type="PANTHER" id="PTHR19879">
    <property type="entry name" value="TRANSCRIPTION INITIATION FACTOR TFIID"/>
    <property type="match status" value="1"/>
</dbReference>
<accession>A0A2W2DRE9</accession>
<dbReference type="InterPro" id="IPR019775">
    <property type="entry name" value="WD40_repeat_CS"/>
</dbReference>
<dbReference type="Proteomes" id="UP000248749">
    <property type="component" value="Unassembled WGS sequence"/>
</dbReference>
<dbReference type="CDD" id="cd00200">
    <property type="entry name" value="WD40"/>
    <property type="match status" value="2"/>
</dbReference>
<organism evidence="5 6">
    <name type="scientific">Micromonospora deserti</name>
    <dbReference type="NCBI Taxonomy" id="2070366"/>
    <lineage>
        <taxon>Bacteria</taxon>
        <taxon>Bacillati</taxon>
        <taxon>Actinomycetota</taxon>
        <taxon>Actinomycetes</taxon>
        <taxon>Micromonosporales</taxon>
        <taxon>Micromonosporaceae</taxon>
        <taxon>Micromonospora</taxon>
    </lineage>
</organism>
<dbReference type="PROSITE" id="PS50082">
    <property type="entry name" value="WD_REPEATS_2"/>
    <property type="match status" value="10"/>
</dbReference>
<dbReference type="SMART" id="SM00530">
    <property type="entry name" value="HTH_XRE"/>
    <property type="match status" value="1"/>
</dbReference>